<dbReference type="Proteomes" id="UP000053095">
    <property type="component" value="Unassembled WGS sequence"/>
</dbReference>
<keyword evidence="2" id="KW-1185">Reference proteome</keyword>
<dbReference type="AlphaFoldDB" id="A0A6V8H261"/>
<organism evidence="1 2">
    <name type="scientific">Talaromyces pinophilus</name>
    <name type="common">Penicillium pinophilum</name>
    <dbReference type="NCBI Taxonomy" id="128442"/>
    <lineage>
        <taxon>Eukaryota</taxon>
        <taxon>Fungi</taxon>
        <taxon>Dikarya</taxon>
        <taxon>Ascomycota</taxon>
        <taxon>Pezizomycotina</taxon>
        <taxon>Eurotiomycetes</taxon>
        <taxon>Eurotiomycetidae</taxon>
        <taxon>Eurotiales</taxon>
        <taxon>Trichocomaceae</taxon>
        <taxon>Talaromyces</taxon>
        <taxon>Talaromyces sect. Talaromyces</taxon>
    </lineage>
</organism>
<gene>
    <name evidence="1" type="ORF">TCE0_017f03682</name>
</gene>
<reference evidence="2" key="1">
    <citation type="journal article" date="2015" name="Genome Announc.">
        <title>Draft genome sequence of Talaromyces cellulolyticus strain Y-94, a source of lignocellulosic biomass-degrading enzymes.</title>
        <authorList>
            <person name="Fujii T."/>
            <person name="Koike H."/>
            <person name="Sawayama S."/>
            <person name="Yano S."/>
            <person name="Inoue H."/>
        </authorList>
    </citation>
    <scope>NUCLEOTIDE SEQUENCE [LARGE SCALE GENOMIC DNA]</scope>
    <source>
        <strain evidence="2">Y-94</strain>
    </source>
</reference>
<proteinExistence type="predicted"/>
<evidence type="ECO:0000313" key="2">
    <source>
        <dbReference type="Proteomes" id="UP000053095"/>
    </source>
</evidence>
<sequence>MDITSFSDDSLYLGGCGAVPQPLPDSADKVKPQQEEIDTMVELFLYQLGSIAVSFAESSPDNADPLKRNIQAIRTTRRNTQLTSFMEDERNADIKMATNDALLYDGVPDDDDRRTKVIDDKKTLN</sequence>
<dbReference type="EMBL" id="DF933813">
    <property type="protein sequence ID" value="GAM35388.1"/>
    <property type="molecule type" value="Genomic_DNA"/>
</dbReference>
<accession>A0A6V8H261</accession>
<protein>
    <submittedName>
        <fullName evidence="1">Uncharacterized protein</fullName>
    </submittedName>
</protein>
<name>A0A6V8H261_TALPI</name>
<evidence type="ECO:0000313" key="1">
    <source>
        <dbReference type="EMBL" id="GAM35388.1"/>
    </source>
</evidence>
<comment type="caution">
    <text evidence="1">The sequence shown here is derived from an EMBL/GenBank/DDBJ whole genome shotgun (WGS) entry which is preliminary data.</text>
</comment>